<dbReference type="InterPro" id="IPR045006">
    <property type="entry name" value="CHLI-like"/>
</dbReference>
<dbReference type="EMBL" id="JAGQHR010000066">
    <property type="protein sequence ID" value="MCA9726781.1"/>
    <property type="molecule type" value="Genomic_DNA"/>
</dbReference>
<dbReference type="Pfam" id="PF13541">
    <property type="entry name" value="ChlI"/>
    <property type="match status" value="1"/>
</dbReference>
<dbReference type="InterPro" id="IPR003593">
    <property type="entry name" value="AAA+_ATPase"/>
</dbReference>
<dbReference type="InterPro" id="IPR027417">
    <property type="entry name" value="P-loop_NTPase"/>
</dbReference>
<comment type="similarity">
    <text evidence="1">Belongs to the Mg-chelatase subunits D/I family. ComM subfamily.</text>
</comment>
<dbReference type="PANTHER" id="PTHR32039:SF7">
    <property type="entry name" value="COMPETENCE PROTEIN COMM"/>
    <property type="match status" value="1"/>
</dbReference>
<reference evidence="6" key="2">
    <citation type="journal article" date="2021" name="Microbiome">
        <title>Successional dynamics and alternative stable states in a saline activated sludge microbial community over 9 years.</title>
        <authorList>
            <person name="Wang Y."/>
            <person name="Ye J."/>
            <person name="Ju F."/>
            <person name="Liu L."/>
            <person name="Boyd J.A."/>
            <person name="Deng Y."/>
            <person name="Parks D.H."/>
            <person name="Jiang X."/>
            <person name="Yin X."/>
            <person name="Woodcroft B.J."/>
            <person name="Tyson G.W."/>
            <person name="Hugenholtz P."/>
            <person name="Polz M.F."/>
            <person name="Zhang T."/>
        </authorList>
    </citation>
    <scope>NUCLEOTIDE SEQUENCE</scope>
    <source>
        <strain evidence="6">HKST-UBA01</strain>
    </source>
</reference>
<evidence type="ECO:0000259" key="5">
    <source>
        <dbReference type="SMART" id="SM00382"/>
    </source>
</evidence>
<protein>
    <submittedName>
        <fullName evidence="6">YifB family Mg chelatase-like AAA ATPase</fullName>
    </submittedName>
</protein>
<reference evidence="6" key="1">
    <citation type="submission" date="2020-04" db="EMBL/GenBank/DDBJ databases">
        <authorList>
            <person name="Zhang T."/>
        </authorList>
    </citation>
    <scope>NUCLEOTIDE SEQUENCE</scope>
    <source>
        <strain evidence="6">HKST-UBA01</strain>
    </source>
</reference>
<dbReference type="GO" id="GO:0005524">
    <property type="term" value="F:ATP binding"/>
    <property type="evidence" value="ECO:0007669"/>
    <property type="project" value="UniProtKB-KW"/>
</dbReference>
<sequence length="463" mass="49174">VRKEGSAFDLPIALSILAAHGLIPEDRLTGLMVAGELTLAAEVRPVRGALAMALTAARVGARTLLIPERNRAEVGHVAGIEVVGCDSLVEACSILMGEETPEDRGRRGRVSRPGEGTGGTGGTASAHESPPVPGPLSPPEVDLAQIAGQPAARRALEVAAAGGHNLLLIGPPGTGKTLLARALPAILPEMDEEEALEATLVHSVAGQLREGVHRLRQRPFRAPHHTVSAAGLVGGGAIPRPGEVSLAHCGVLFLDELPEFRTPILNLLRQPLEEGSVRLVRAGRTVRFPCRFALAAAMNPCPCGFLGHPVKPCRCTPHQVRAYQGRISGPLLDRMDLHVEVPALSAREVAASTSVVAEGSLAVRARVDAARIIQRERYADRAGIYCNSQMALEQIEELCGLTAGVRAFLERAVESLSLSARAVHRSLRVARTVADLDGDGPVLREHVAEAIQYRWLDRRHDVA</sequence>
<feature type="region of interest" description="Disordered" evidence="4">
    <location>
        <begin position="99"/>
        <end position="139"/>
    </location>
</feature>
<dbReference type="PANTHER" id="PTHR32039">
    <property type="entry name" value="MAGNESIUM-CHELATASE SUBUNIT CHLI"/>
    <property type="match status" value="1"/>
</dbReference>
<dbReference type="Pfam" id="PF13335">
    <property type="entry name" value="Mg_chelatase_C"/>
    <property type="match status" value="1"/>
</dbReference>
<evidence type="ECO:0000256" key="2">
    <source>
        <dbReference type="ARBA" id="ARBA00022741"/>
    </source>
</evidence>
<dbReference type="InterPro" id="IPR004482">
    <property type="entry name" value="Mg_chelat-rel"/>
</dbReference>
<proteinExistence type="inferred from homology"/>
<feature type="domain" description="AAA+ ATPase" evidence="5">
    <location>
        <begin position="162"/>
        <end position="377"/>
    </location>
</feature>
<evidence type="ECO:0000256" key="3">
    <source>
        <dbReference type="ARBA" id="ARBA00022840"/>
    </source>
</evidence>
<dbReference type="AlphaFoldDB" id="A0A956LWT8"/>
<evidence type="ECO:0000313" key="6">
    <source>
        <dbReference type="EMBL" id="MCA9726781.1"/>
    </source>
</evidence>
<dbReference type="SMART" id="SM00382">
    <property type="entry name" value="AAA"/>
    <property type="match status" value="1"/>
</dbReference>
<gene>
    <name evidence="6" type="ORF">KC729_03795</name>
</gene>
<dbReference type="InterPro" id="IPR014721">
    <property type="entry name" value="Ribsml_uS5_D2-typ_fold_subgr"/>
</dbReference>
<dbReference type="PRINTS" id="PR01657">
    <property type="entry name" value="MCMFAMILY"/>
</dbReference>
<name>A0A956LWT8_UNCEI</name>
<accession>A0A956LWT8</accession>
<dbReference type="Pfam" id="PF01078">
    <property type="entry name" value="Mg_chelatase"/>
    <property type="match status" value="1"/>
</dbReference>
<dbReference type="NCBIfam" id="TIGR00368">
    <property type="entry name" value="YifB family Mg chelatase-like AAA ATPase"/>
    <property type="match status" value="1"/>
</dbReference>
<dbReference type="Proteomes" id="UP000697710">
    <property type="component" value="Unassembled WGS sequence"/>
</dbReference>
<feature type="non-terminal residue" evidence="6">
    <location>
        <position position="1"/>
    </location>
</feature>
<dbReference type="SUPFAM" id="SSF54211">
    <property type="entry name" value="Ribosomal protein S5 domain 2-like"/>
    <property type="match status" value="1"/>
</dbReference>
<dbReference type="Gene3D" id="3.40.50.300">
    <property type="entry name" value="P-loop containing nucleotide triphosphate hydrolases"/>
    <property type="match status" value="1"/>
</dbReference>
<organism evidence="6 7">
    <name type="scientific">Eiseniibacteriota bacterium</name>
    <dbReference type="NCBI Taxonomy" id="2212470"/>
    <lineage>
        <taxon>Bacteria</taxon>
        <taxon>Candidatus Eiseniibacteriota</taxon>
    </lineage>
</organism>
<keyword evidence="3" id="KW-0067">ATP-binding</keyword>
<keyword evidence="2" id="KW-0547">Nucleotide-binding</keyword>
<evidence type="ECO:0000313" key="7">
    <source>
        <dbReference type="Proteomes" id="UP000697710"/>
    </source>
</evidence>
<evidence type="ECO:0000256" key="4">
    <source>
        <dbReference type="SAM" id="MobiDB-lite"/>
    </source>
</evidence>
<dbReference type="SUPFAM" id="SSF52540">
    <property type="entry name" value="P-loop containing nucleoside triphosphate hydrolases"/>
    <property type="match status" value="1"/>
</dbReference>
<dbReference type="Gene3D" id="3.30.230.10">
    <property type="match status" value="1"/>
</dbReference>
<dbReference type="InterPro" id="IPR001208">
    <property type="entry name" value="MCM_dom"/>
</dbReference>
<dbReference type="InterPro" id="IPR000523">
    <property type="entry name" value="Mg_chelatse_chII-like_cat_dom"/>
</dbReference>
<dbReference type="InterPro" id="IPR020568">
    <property type="entry name" value="Ribosomal_Su5_D2-typ_SF"/>
</dbReference>
<comment type="caution">
    <text evidence="6">The sequence shown here is derived from an EMBL/GenBank/DDBJ whole genome shotgun (WGS) entry which is preliminary data.</text>
</comment>
<evidence type="ECO:0000256" key="1">
    <source>
        <dbReference type="ARBA" id="ARBA00006354"/>
    </source>
</evidence>
<dbReference type="GO" id="GO:0003677">
    <property type="term" value="F:DNA binding"/>
    <property type="evidence" value="ECO:0007669"/>
    <property type="project" value="InterPro"/>
</dbReference>
<dbReference type="InterPro" id="IPR025158">
    <property type="entry name" value="Mg_chelat-rel_C"/>
</dbReference>